<dbReference type="Proteomes" id="UP000219338">
    <property type="component" value="Unassembled WGS sequence"/>
</dbReference>
<keyword evidence="2" id="KW-1185">Reference proteome</keyword>
<dbReference type="AlphaFoldDB" id="A0A284RX56"/>
<gene>
    <name evidence="1" type="ORF">ARMOST_16777</name>
</gene>
<organism evidence="1 2">
    <name type="scientific">Armillaria ostoyae</name>
    <name type="common">Armillaria root rot fungus</name>
    <dbReference type="NCBI Taxonomy" id="47428"/>
    <lineage>
        <taxon>Eukaryota</taxon>
        <taxon>Fungi</taxon>
        <taxon>Dikarya</taxon>
        <taxon>Basidiomycota</taxon>
        <taxon>Agaricomycotina</taxon>
        <taxon>Agaricomycetes</taxon>
        <taxon>Agaricomycetidae</taxon>
        <taxon>Agaricales</taxon>
        <taxon>Marasmiineae</taxon>
        <taxon>Physalacriaceae</taxon>
        <taxon>Armillaria</taxon>
    </lineage>
</organism>
<proteinExistence type="predicted"/>
<accession>A0A284RX56</accession>
<evidence type="ECO:0000313" key="2">
    <source>
        <dbReference type="Proteomes" id="UP000219338"/>
    </source>
</evidence>
<dbReference type="EMBL" id="FUEG01000019">
    <property type="protein sequence ID" value="SJL13337.1"/>
    <property type="molecule type" value="Genomic_DNA"/>
</dbReference>
<evidence type="ECO:0000313" key="1">
    <source>
        <dbReference type="EMBL" id="SJL13337.1"/>
    </source>
</evidence>
<sequence>MNGWNMENEETFDVGQKKRKYSSTSLPCLYRADLPRTELELSRRRLNLLRPVNFLCRLGAKFSSAFRRIIVVRTWFCIYQEDHYRHAVSDEAPLLSSECYVNTFLM</sequence>
<protein>
    <submittedName>
        <fullName evidence="1">Uncharacterized protein</fullName>
    </submittedName>
</protein>
<reference evidence="2" key="1">
    <citation type="journal article" date="2017" name="Nat. Ecol. Evol.">
        <title>Genome expansion and lineage-specific genetic innovations in the forest pathogenic fungi Armillaria.</title>
        <authorList>
            <person name="Sipos G."/>
            <person name="Prasanna A.N."/>
            <person name="Walter M.C."/>
            <person name="O'Connor E."/>
            <person name="Balint B."/>
            <person name="Krizsan K."/>
            <person name="Kiss B."/>
            <person name="Hess J."/>
            <person name="Varga T."/>
            <person name="Slot J."/>
            <person name="Riley R."/>
            <person name="Boka B."/>
            <person name="Rigling D."/>
            <person name="Barry K."/>
            <person name="Lee J."/>
            <person name="Mihaltcheva S."/>
            <person name="LaButti K."/>
            <person name="Lipzen A."/>
            <person name="Waldron R."/>
            <person name="Moloney N.M."/>
            <person name="Sperisen C."/>
            <person name="Kredics L."/>
            <person name="Vagvoelgyi C."/>
            <person name="Patrignani A."/>
            <person name="Fitzpatrick D."/>
            <person name="Nagy I."/>
            <person name="Doyle S."/>
            <person name="Anderson J.B."/>
            <person name="Grigoriev I.V."/>
            <person name="Gueldener U."/>
            <person name="Muensterkoetter M."/>
            <person name="Nagy L.G."/>
        </authorList>
    </citation>
    <scope>NUCLEOTIDE SEQUENCE [LARGE SCALE GENOMIC DNA]</scope>
    <source>
        <strain evidence="2">C18/9</strain>
    </source>
</reference>
<name>A0A284RX56_ARMOS</name>